<feature type="domain" description="Glutaredoxin" evidence="2">
    <location>
        <begin position="116"/>
        <end position="164"/>
    </location>
</feature>
<dbReference type="Gene3D" id="3.40.30.10">
    <property type="entry name" value="Glutaredoxin"/>
    <property type="match status" value="1"/>
</dbReference>
<evidence type="ECO:0000313" key="4">
    <source>
        <dbReference type="Proteomes" id="UP000000592"/>
    </source>
</evidence>
<accession>Q72H15</accession>
<dbReference type="eggNOG" id="COG0695">
    <property type="taxonomic scope" value="Bacteria"/>
</dbReference>
<dbReference type="SUPFAM" id="SSF52833">
    <property type="entry name" value="Thioredoxin-like"/>
    <property type="match status" value="1"/>
</dbReference>
<dbReference type="AlphaFoldDB" id="Q72H15"/>
<dbReference type="EMBL" id="AE017221">
    <property type="protein sequence ID" value="AAS82022.1"/>
    <property type="molecule type" value="Genomic_DNA"/>
</dbReference>
<dbReference type="HOGENOM" id="CLU_1377565_0_0_0"/>
<feature type="region of interest" description="Disordered" evidence="1">
    <location>
        <begin position="1"/>
        <end position="108"/>
    </location>
</feature>
<name>Q72H15_THET2</name>
<sequence length="198" mass="20921">MRRAGGGLDGAERQHLRHASRLGRGTKLRPLPPHARPARGGSGDHPGARPRHPPPPGARGRGKRRAAPPRGGRGRGRDPLAGGRRLPADGGARVRTPASPHALNPGGPPYTLRGMVRVYGVPGCGPCEIVKMFLAQKGVPFEFVNAREDEEARKKVTALAGSPTAGVVLEWEGGTEVIRGVSPASLHAWLARYRGKEA</sequence>
<proteinExistence type="predicted"/>
<protein>
    <recommendedName>
        <fullName evidence="2">Glutaredoxin domain-containing protein</fullName>
    </recommendedName>
</protein>
<dbReference type="InterPro" id="IPR002109">
    <property type="entry name" value="Glutaredoxin"/>
</dbReference>
<dbReference type="PROSITE" id="PS51354">
    <property type="entry name" value="GLUTAREDOXIN_2"/>
    <property type="match status" value="1"/>
</dbReference>
<dbReference type="Proteomes" id="UP000000592">
    <property type="component" value="Chromosome"/>
</dbReference>
<feature type="compositionally biased region" description="Basic residues" evidence="1">
    <location>
        <begin position="15"/>
        <end position="27"/>
    </location>
</feature>
<evidence type="ECO:0000259" key="2">
    <source>
        <dbReference type="Pfam" id="PF00462"/>
    </source>
</evidence>
<organism evidence="3 4">
    <name type="scientific">Thermus thermophilus (strain ATCC BAA-163 / DSM 7039 / HB27)</name>
    <dbReference type="NCBI Taxonomy" id="262724"/>
    <lineage>
        <taxon>Bacteria</taxon>
        <taxon>Thermotogati</taxon>
        <taxon>Deinococcota</taxon>
        <taxon>Deinococci</taxon>
        <taxon>Thermales</taxon>
        <taxon>Thermaceae</taxon>
        <taxon>Thermus</taxon>
    </lineage>
</organism>
<reference evidence="3 4" key="1">
    <citation type="journal article" date="2004" name="Nat. Biotechnol.">
        <title>The genome sequence of the extreme thermophile Thermus thermophilus.</title>
        <authorList>
            <person name="Henne A."/>
            <person name="Brueggemann H."/>
            <person name="Raasch C."/>
            <person name="Wiezer A."/>
            <person name="Hartsch T."/>
            <person name="Liesegang H."/>
            <person name="Johann A."/>
            <person name="Lienard T."/>
            <person name="Gohl O."/>
            <person name="Martinez-Arias R."/>
            <person name="Jacobi C."/>
            <person name="Starkuviene V."/>
            <person name="Schlenczeck S."/>
            <person name="Dencker S."/>
            <person name="Huber R."/>
            <person name="Klenk H.-P."/>
            <person name="Overbeek R."/>
            <person name="Kramer W."/>
            <person name="Merkl R."/>
            <person name="Gottschalk G."/>
            <person name="Fritz H.-J."/>
        </authorList>
    </citation>
    <scope>NUCLEOTIDE SEQUENCE [LARGE SCALE GENOMIC DNA]</scope>
    <source>
        <strain evidence="4">ATCC BAA-163 / DSM 7039 / HB27</strain>
    </source>
</reference>
<dbReference type="CDD" id="cd02976">
    <property type="entry name" value="NrdH"/>
    <property type="match status" value="1"/>
</dbReference>
<dbReference type="InterPro" id="IPR036249">
    <property type="entry name" value="Thioredoxin-like_sf"/>
</dbReference>
<dbReference type="KEGG" id="tth:TT_C1680"/>
<evidence type="ECO:0000256" key="1">
    <source>
        <dbReference type="SAM" id="MobiDB-lite"/>
    </source>
</evidence>
<evidence type="ECO:0000313" key="3">
    <source>
        <dbReference type="EMBL" id="AAS82022.1"/>
    </source>
</evidence>
<gene>
    <name evidence="3" type="ordered locus">TT_C1680</name>
</gene>
<dbReference type="Pfam" id="PF00462">
    <property type="entry name" value="Glutaredoxin"/>
    <property type="match status" value="1"/>
</dbReference>